<dbReference type="OrthoDB" id="5985073at2759"/>
<keyword evidence="6 9" id="KW-0326">Glycosidase</keyword>
<dbReference type="CDD" id="cd00035">
    <property type="entry name" value="ChtBD1"/>
    <property type="match status" value="1"/>
</dbReference>
<dbReference type="SMART" id="SM00257">
    <property type="entry name" value="LysM"/>
    <property type="match status" value="2"/>
</dbReference>
<keyword evidence="5" id="KW-0119">Carbohydrate metabolism</keyword>
<dbReference type="AlphaFoldDB" id="A0A5N5QII8"/>
<keyword evidence="4" id="KW-0146">Chitin degradation</keyword>
<evidence type="ECO:0000256" key="7">
    <source>
        <dbReference type="ARBA" id="ARBA00023326"/>
    </source>
</evidence>
<comment type="catalytic activity">
    <reaction evidence="1">
        <text>Random endo-hydrolysis of N-acetyl-beta-D-glucosaminide (1-&gt;4)-beta-linkages in chitin and chitodextrins.</text>
        <dbReference type="EC" id="3.2.1.14"/>
    </reaction>
</comment>
<dbReference type="InterPro" id="IPR017853">
    <property type="entry name" value="GH"/>
</dbReference>
<dbReference type="Pfam" id="PF01476">
    <property type="entry name" value="LysM"/>
    <property type="match status" value="2"/>
</dbReference>
<keyword evidence="16" id="KW-1185">Reference proteome</keyword>
<keyword evidence="8" id="KW-1015">Disulfide bond</keyword>
<name>A0A5N5QII8_9AGAM</name>
<comment type="caution">
    <text evidence="15">The sequence shown here is derived from an EMBL/GenBank/DDBJ whole genome shotgun (WGS) entry which is preliminary data.</text>
</comment>
<dbReference type="Pfam" id="PF00187">
    <property type="entry name" value="Chitin_bind_1"/>
    <property type="match status" value="1"/>
</dbReference>
<feature type="domain" description="LysM" evidence="13">
    <location>
        <begin position="26"/>
        <end position="71"/>
    </location>
</feature>
<comment type="caution">
    <text evidence="8">Lacks conserved residue(s) required for the propagation of feature annotation.</text>
</comment>
<dbReference type="InterPro" id="IPR001223">
    <property type="entry name" value="Glyco_hydro18_cat"/>
</dbReference>
<dbReference type="Proteomes" id="UP000383932">
    <property type="component" value="Unassembled WGS sequence"/>
</dbReference>
<dbReference type="PANTHER" id="PTHR47700:SF2">
    <property type="entry name" value="CHITINASE"/>
    <property type="match status" value="1"/>
</dbReference>
<dbReference type="GO" id="GO:0000272">
    <property type="term" value="P:polysaccharide catabolic process"/>
    <property type="evidence" value="ECO:0007669"/>
    <property type="project" value="UniProtKB-KW"/>
</dbReference>
<evidence type="ECO:0000256" key="6">
    <source>
        <dbReference type="ARBA" id="ARBA00023295"/>
    </source>
</evidence>
<feature type="disulfide bond" evidence="8">
    <location>
        <begin position="164"/>
        <end position="176"/>
    </location>
</feature>
<dbReference type="PROSITE" id="PS51782">
    <property type="entry name" value="LYSM"/>
    <property type="match status" value="2"/>
</dbReference>
<dbReference type="PROSITE" id="PS50941">
    <property type="entry name" value="CHIT_BIND_I_2"/>
    <property type="match status" value="1"/>
</dbReference>
<dbReference type="InterPro" id="IPR001579">
    <property type="entry name" value="Glyco_hydro_18_chit_AS"/>
</dbReference>
<evidence type="ECO:0000259" key="13">
    <source>
        <dbReference type="PROSITE" id="PS51782"/>
    </source>
</evidence>
<dbReference type="PANTHER" id="PTHR47700">
    <property type="entry name" value="V CHITINASE, PUTATIVE (AFU_ORTHOLOGUE AFUA_6G13720)-RELATED"/>
    <property type="match status" value="1"/>
</dbReference>
<dbReference type="GO" id="GO:0008061">
    <property type="term" value="F:chitin binding"/>
    <property type="evidence" value="ECO:0007669"/>
    <property type="project" value="UniProtKB-UniRule"/>
</dbReference>
<dbReference type="InterPro" id="IPR018392">
    <property type="entry name" value="LysM"/>
</dbReference>
<evidence type="ECO:0000256" key="3">
    <source>
        <dbReference type="ARBA" id="ARBA00022801"/>
    </source>
</evidence>
<dbReference type="GO" id="GO:0008843">
    <property type="term" value="F:endochitinase activity"/>
    <property type="evidence" value="ECO:0007669"/>
    <property type="project" value="UniProtKB-EC"/>
</dbReference>
<dbReference type="SUPFAM" id="SSF54106">
    <property type="entry name" value="LysM domain"/>
    <property type="match status" value="1"/>
</dbReference>
<dbReference type="PROSITE" id="PS01095">
    <property type="entry name" value="GH18_1"/>
    <property type="match status" value="1"/>
</dbReference>
<dbReference type="InterPro" id="IPR036861">
    <property type="entry name" value="Endochitinase-like_sf"/>
</dbReference>
<gene>
    <name evidence="15" type="ORF">CTheo_4991</name>
</gene>
<keyword evidence="11" id="KW-0732">Signal</keyword>
<feature type="domain" description="LysM" evidence="13">
    <location>
        <begin position="90"/>
        <end position="138"/>
    </location>
</feature>
<dbReference type="Gene3D" id="3.10.350.10">
    <property type="entry name" value="LysM domain"/>
    <property type="match status" value="2"/>
</dbReference>
<keyword evidence="2 8" id="KW-0147">Chitin-binding</keyword>
<dbReference type="PROSITE" id="PS00026">
    <property type="entry name" value="CHIT_BIND_I_1"/>
    <property type="match status" value="1"/>
</dbReference>
<evidence type="ECO:0000313" key="16">
    <source>
        <dbReference type="Proteomes" id="UP000383932"/>
    </source>
</evidence>
<feature type="disulfide bond" evidence="8">
    <location>
        <begin position="169"/>
        <end position="183"/>
    </location>
</feature>
<evidence type="ECO:0000256" key="9">
    <source>
        <dbReference type="RuleBase" id="RU000489"/>
    </source>
</evidence>
<dbReference type="Gene3D" id="3.20.20.80">
    <property type="entry name" value="Glycosidases"/>
    <property type="match status" value="1"/>
</dbReference>
<feature type="domain" description="Chitin-binding type-1" evidence="12">
    <location>
        <begin position="151"/>
        <end position="198"/>
    </location>
</feature>
<dbReference type="InterPro" id="IPR001002">
    <property type="entry name" value="Chitin-bd_1"/>
</dbReference>
<dbReference type="Pfam" id="PF00704">
    <property type="entry name" value="Glyco_hydro_18"/>
    <property type="match status" value="1"/>
</dbReference>
<feature type="chain" id="PRO_5024355181" evidence="11">
    <location>
        <begin position="23"/>
        <end position="354"/>
    </location>
</feature>
<evidence type="ECO:0000256" key="1">
    <source>
        <dbReference type="ARBA" id="ARBA00000822"/>
    </source>
</evidence>
<dbReference type="Gene3D" id="3.30.60.10">
    <property type="entry name" value="Endochitinase-like"/>
    <property type="match status" value="1"/>
</dbReference>
<dbReference type="CDD" id="cd00598">
    <property type="entry name" value="GH18_chitinase-like"/>
    <property type="match status" value="1"/>
</dbReference>
<reference evidence="15 16" key="1">
    <citation type="journal article" date="2019" name="Fungal Biol. Biotechnol.">
        <title>Draft genome sequence of fastidious pathogen Ceratobasidium theobromae, which causes vascular-streak dieback in Theobroma cacao.</title>
        <authorList>
            <person name="Ali S.S."/>
            <person name="Asman A."/>
            <person name="Shao J."/>
            <person name="Firmansyah A.P."/>
            <person name="Susilo A.W."/>
            <person name="Rosmana A."/>
            <person name="McMahon P."/>
            <person name="Junaid M."/>
            <person name="Guest D."/>
            <person name="Kheng T.Y."/>
            <person name="Meinhardt L.W."/>
            <person name="Bailey B.A."/>
        </authorList>
    </citation>
    <scope>NUCLEOTIDE SEQUENCE [LARGE SCALE GENOMIC DNA]</scope>
    <source>
        <strain evidence="15 16">CT2</strain>
    </source>
</reference>
<dbReference type="EMBL" id="SSOP01000099">
    <property type="protein sequence ID" value="KAB5591562.1"/>
    <property type="molecule type" value="Genomic_DNA"/>
</dbReference>
<dbReference type="InterPro" id="IPR036779">
    <property type="entry name" value="LysM_dom_sf"/>
</dbReference>
<evidence type="ECO:0000259" key="14">
    <source>
        <dbReference type="PROSITE" id="PS51910"/>
    </source>
</evidence>
<organism evidence="15 16">
    <name type="scientific">Ceratobasidium theobromae</name>
    <dbReference type="NCBI Taxonomy" id="1582974"/>
    <lineage>
        <taxon>Eukaryota</taxon>
        <taxon>Fungi</taxon>
        <taxon>Dikarya</taxon>
        <taxon>Basidiomycota</taxon>
        <taxon>Agaricomycotina</taxon>
        <taxon>Agaricomycetes</taxon>
        <taxon>Cantharellales</taxon>
        <taxon>Ceratobasidiaceae</taxon>
        <taxon>Ceratobasidium</taxon>
    </lineage>
</organism>
<keyword evidence="7" id="KW-0624">Polysaccharide degradation</keyword>
<dbReference type="SMART" id="SM00270">
    <property type="entry name" value="ChtBD1"/>
    <property type="match status" value="1"/>
</dbReference>
<dbReference type="InterPro" id="IPR053214">
    <property type="entry name" value="LysM12-like"/>
</dbReference>
<evidence type="ECO:0000256" key="4">
    <source>
        <dbReference type="ARBA" id="ARBA00023024"/>
    </source>
</evidence>
<evidence type="ECO:0000256" key="8">
    <source>
        <dbReference type="PROSITE-ProRule" id="PRU00261"/>
    </source>
</evidence>
<feature type="disulfide bond" evidence="8">
    <location>
        <begin position="192"/>
        <end position="196"/>
    </location>
</feature>
<keyword evidence="3 9" id="KW-0378">Hydrolase</keyword>
<sequence>MVFPTWKSVFAVGSLFVAGTHAADCTTVTVGSPYSTCYDIYTAAGITASQLSSYNPSLDCSALQISQKVCISSGTLPSNTPKPNADRSCATYTTVAGDYCALIAAKYDITTTQIESWNAGTYKWKGCDSLQLGFTLCVSSGTPPPILINPDLQCGPESSGNATCPLKVCCSAYGYCGTTTDFCDVAPNGDPCISNCFMPTLPSCSSSQVTRTVGYYTGWVSSRKCNNVTAKQVDLEGFTHVLYSFATIGDDMKIAFAADDITQLKDLAISQEGEDKALFSTMIGMSANCATFINSVKSFLSTYSLDGIDIDMEYPASVEQGGPPMDTPNLTAFFQELWAALPDAKLSLATPSDY</sequence>
<protein>
    <submittedName>
        <fullName evidence="15">Uncharacterized protein</fullName>
    </submittedName>
</protein>
<evidence type="ECO:0000256" key="5">
    <source>
        <dbReference type="ARBA" id="ARBA00023277"/>
    </source>
</evidence>
<evidence type="ECO:0000313" key="15">
    <source>
        <dbReference type="EMBL" id="KAB5591562.1"/>
    </source>
</evidence>
<comment type="similarity">
    <text evidence="10">Belongs to the glycosyl hydrolase 18 family.</text>
</comment>
<dbReference type="SUPFAM" id="SSF51445">
    <property type="entry name" value="(Trans)glycosidases"/>
    <property type="match status" value="1"/>
</dbReference>
<accession>A0A5N5QII8</accession>
<feature type="signal peptide" evidence="11">
    <location>
        <begin position="1"/>
        <end position="22"/>
    </location>
</feature>
<evidence type="ECO:0000256" key="2">
    <source>
        <dbReference type="ARBA" id="ARBA00022669"/>
    </source>
</evidence>
<dbReference type="InterPro" id="IPR018371">
    <property type="entry name" value="Chitin-binding_1_CS"/>
</dbReference>
<evidence type="ECO:0000256" key="11">
    <source>
        <dbReference type="SAM" id="SignalP"/>
    </source>
</evidence>
<dbReference type="CDD" id="cd00118">
    <property type="entry name" value="LysM"/>
    <property type="match status" value="1"/>
</dbReference>
<dbReference type="SUPFAM" id="SSF57016">
    <property type="entry name" value="Plant lectins/antimicrobial peptides"/>
    <property type="match status" value="1"/>
</dbReference>
<dbReference type="PROSITE" id="PS51910">
    <property type="entry name" value="GH18_2"/>
    <property type="match status" value="1"/>
</dbReference>
<evidence type="ECO:0000259" key="12">
    <source>
        <dbReference type="PROSITE" id="PS50941"/>
    </source>
</evidence>
<evidence type="ECO:0000256" key="10">
    <source>
        <dbReference type="RuleBase" id="RU004453"/>
    </source>
</evidence>
<proteinExistence type="inferred from homology"/>
<feature type="domain" description="GH18" evidence="14">
    <location>
        <begin position="210"/>
        <end position="354"/>
    </location>
</feature>
<dbReference type="GO" id="GO:0006032">
    <property type="term" value="P:chitin catabolic process"/>
    <property type="evidence" value="ECO:0007669"/>
    <property type="project" value="UniProtKB-KW"/>
</dbReference>